<protein>
    <submittedName>
        <fullName evidence="1">Uncharacterized protein</fullName>
    </submittedName>
</protein>
<dbReference type="EMBL" id="SJPT01000010">
    <property type="protein sequence ID" value="TWU17783.1"/>
    <property type="molecule type" value="Genomic_DNA"/>
</dbReference>
<dbReference type="AlphaFoldDB" id="A0A5C6BZT9"/>
<reference evidence="1 2" key="1">
    <citation type="submission" date="2019-02" db="EMBL/GenBank/DDBJ databases">
        <title>Deep-cultivation of Planctomycetes and their phenomic and genomic characterization uncovers novel biology.</title>
        <authorList>
            <person name="Wiegand S."/>
            <person name="Jogler M."/>
            <person name="Boedeker C."/>
            <person name="Pinto D."/>
            <person name="Vollmers J."/>
            <person name="Rivas-Marin E."/>
            <person name="Kohn T."/>
            <person name="Peeters S.H."/>
            <person name="Heuer A."/>
            <person name="Rast P."/>
            <person name="Oberbeckmann S."/>
            <person name="Bunk B."/>
            <person name="Jeske O."/>
            <person name="Meyerdierks A."/>
            <person name="Storesund J.E."/>
            <person name="Kallscheuer N."/>
            <person name="Luecker S."/>
            <person name="Lage O.M."/>
            <person name="Pohl T."/>
            <person name="Merkel B.J."/>
            <person name="Hornburger P."/>
            <person name="Mueller R.-W."/>
            <person name="Bruemmer F."/>
            <person name="Labrenz M."/>
            <person name="Spormann A.M."/>
            <person name="Op Den Camp H."/>
            <person name="Overmann J."/>
            <person name="Amann R."/>
            <person name="Jetten M.S.M."/>
            <person name="Mascher T."/>
            <person name="Medema M.H."/>
            <person name="Devos D.P."/>
            <person name="Kaster A.-K."/>
            <person name="Ovreas L."/>
            <person name="Rohde M."/>
            <person name="Galperin M.Y."/>
            <person name="Jogler C."/>
        </authorList>
    </citation>
    <scope>NUCLEOTIDE SEQUENCE [LARGE SCALE GENOMIC DNA]</scope>
    <source>
        <strain evidence="1 2">Pla52o</strain>
    </source>
</reference>
<gene>
    <name evidence="1" type="ORF">Pla52o_49980</name>
</gene>
<proteinExistence type="predicted"/>
<dbReference type="OrthoDB" id="291379at2"/>
<organism evidence="1 2">
    <name type="scientific">Novipirellula galeiformis</name>
    <dbReference type="NCBI Taxonomy" id="2528004"/>
    <lineage>
        <taxon>Bacteria</taxon>
        <taxon>Pseudomonadati</taxon>
        <taxon>Planctomycetota</taxon>
        <taxon>Planctomycetia</taxon>
        <taxon>Pirellulales</taxon>
        <taxon>Pirellulaceae</taxon>
        <taxon>Novipirellula</taxon>
    </lineage>
</organism>
<evidence type="ECO:0000313" key="1">
    <source>
        <dbReference type="EMBL" id="TWU17783.1"/>
    </source>
</evidence>
<keyword evidence="2" id="KW-1185">Reference proteome</keyword>
<accession>A0A5C6BZT9</accession>
<sequence>MTRRTKRLLITAMTLGVICISIAGWSAVKVVAWARGLPNRIVIDGDGLADAFGAAVVQSYHEGLINGDTPTQSQIIRDFTALVENNVAAQRWVRTEYANDLRQLTLSPNADVAALAGTLLTLLPESPDPVQCHSTDQGLR</sequence>
<comment type="caution">
    <text evidence="1">The sequence shown here is derived from an EMBL/GenBank/DDBJ whole genome shotgun (WGS) entry which is preliminary data.</text>
</comment>
<dbReference type="RefSeq" id="WP_146596954.1">
    <property type="nucleotide sequence ID" value="NZ_SJPT01000010.1"/>
</dbReference>
<evidence type="ECO:0000313" key="2">
    <source>
        <dbReference type="Proteomes" id="UP000316304"/>
    </source>
</evidence>
<dbReference type="Proteomes" id="UP000316304">
    <property type="component" value="Unassembled WGS sequence"/>
</dbReference>
<name>A0A5C6BZT9_9BACT</name>